<evidence type="ECO:0000313" key="4">
    <source>
        <dbReference type="Proteomes" id="UP001529510"/>
    </source>
</evidence>
<evidence type="ECO:0000256" key="1">
    <source>
        <dbReference type="ARBA" id="ARBA00010161"/>
    </source>
</evidence>
<accession>A0ABD0P275</accession>
<keyword evidence="4" id="KW-1185">Reference proteome</keyword>
<evidence type="ECO:0000259" key="2">
    <source>
        <dbReference type="Pfam" id="PF10488"/>
    </source>
</evidence>
<feature type="domain" description="Protein phosphatase 1 regulatory subunit 15A/B C-terminal" evidence="2">
    <location>
        <begin position="11"/>
        <end position="49"/>
    </location>
</feature>
<dbReference type="Proteomes" id="UP001529510">
    <property type="component" value="Unassembled WGS sequence"/>
</dbReference>
<comment type="similarity">
    <text evidence="1">Belongs to the PPP1R15 family.</text>
</comment>
<dbReference type="GO" id="GO:0051246">
    <property type="term" value="P:regulation of protein metabolic process"/>
    <property type="evidence" value="ECO:0007669"/>
    <property type="project" value="UniProtKB-ARBA"/>
</dbReference>
<dbReference type="PANTHER" id="PTHR16489">
    <property type="entry name" value="GH11727P"/>
    <property type="match status" value="1"/>
</dbReference>
<dbReference type="EMBL" id="JAMKFB020000018">
    <property type="protein sequence ID" value="KAL0168197.1"/>
    <property type="molecule type" value="Genomic_DNA"/>
</dbReference>
<dbReference type="InterPro" id="IPR019523">
    <property type="entry name" value="Prot_Pase1_reg-su15A/B_C"/>
</dbReference>
<evidence type="ECO:0000313" key="3">
    <source>
        <dbReference type="EMBL" id="KAL0168197.1"/>
    </source>
</evidence>
<dbReference type="InterPro" id="IPR051254">
    <property type="entry name" value="PPP1R15"/>
</dbReference>
<name>A0ABD0P275_CIRMR</name>
<dbReference type="Pfam" id="PF10488">
    <property type="entry name" value="PP1c_bdg"/>
    <property type="match status" value="1"/>
</dbReference>
<comment type="caution">
    <text evidence="3">The sequence shown here is derived from an EMBL/GenBank/DDBJ whole genome shotgun (WGS) entry which is preliminary data.</text>
</comment>
<organism evidence="3 4">
    <name type="scientific">Cirrhinus mrigala</name>
    <name type="common">Mrigala</name>
    <dbReference type="NCBI Taxonomy" id="683832"/>
    <lineage>
        <taxon>Eukaryota</taxon>
        <taxon>Metazoa</taxon>
        <taxon>Chordata</taxon>
        <taxon>Craniata</taxon>
        <taxon>Vertebrata</taxon>
        <taxon>Euteleostomi</taxon>
        <taxon>Actinopterygii</taxon>
        <taxon>Neopterygii</taxon>
        <taxon>Teleostei</taxon>
        <taxon>Ostariophysi</taxon>
        <taxon>Cypriniformes</taxon>
        <taxon>Cyprinidae</taxon>
        <taxon>Labeoninae</taxon>
        <taxon>Labeonini</taxon>
        <taxon>Cirrhinus</taxon>
    </lineage>
</organism>
<dbReference type="PANTHER" id="PTHR16489:SF11">
    <property type="entry name" value="PROTEIN PHOSPHATASE 1 REGULATORY SUBUNIT 15B"/>
    <property type="match status" value="1"/>
</dbReference>
<reference evidence="3 4" key="1">
    <citation type="submission" date="2024-05" db="EMBL/GenBank/DDBJ databases">
        <title>Genome sequencing and assembly of Indian major carp, Cirrhinus mrigala (Hamilton, 1822).</title>
        <authorList>
            <person name="Mohindra V."/>
            <person name="Chowdhury L.M."/>
            <person name="Lal K."/>
            <person name="Jena J.K."/>
        </authorList>
    </citation>
    <scope>NUCLEOTIDE SEQUENCE [LARGE SCALE GENOMIC DNA]</scope>
    <source>
        <strain evidence="3">CM1030</strain>
        <tissue evidence="3">Blood</tissue>
    </source>
</reference>
<dbReference type="AlphaFoldDB" id="A0ABD0P275"/>
<proteinExistence type="inferred from homology"/>
<protein>
    <recommendedName>
        <fullName evidence="2">Protein phosphatase 1 regulatory subunit 15A/B C-terminal domain-containing protein</fullName>
    </recommendedName>
</protein>
<gene>
    <name evidence="3" type="ORF">M9458_036419</name>
</gene>
<sequence length="59" mass="7129">MQAWSFAFQASRKGPWEEFARDRDRFRKRISETEKAIGYCFSLSHREKLRAYKDGVQKK</sequence>